<evidence type="ECO:0000256" key="1">
    <source>
        <dbReference type="SAM" id="Phobius"/>
    </source>
</evidence>
<evidence type="ECO:0000313" key="2">
    <source>
        <dbReference type="EMBL" id="BAI40103.1"/>
    </source>
</evidence>
<gene>
    <name evidence="2" type="primary">CHP</name>
</gene>
<feature type="non-terminal residue" evidence="2">
    <location>
        <position position="1"/>
    </location>
</feature>
<dbReference type="AlphaFoldDB" id="C8KHY1"/>
<name>C8KHY1_BRAPC</name>
<reference evidence="2" key="1">
    <citation type="submission" date="2009-03" db="EMBL/GenBank/DDBJ databases">
        <title>Identification of genes differentially expressed by calorie restriction in the rotifer (Brachionus plicatilis).</title>
        <authorList>
            <person name="Oo A.K."/>
            <person name="Kaneko G."/>
            <person name="Hirayama M."/>
            <person name="Kinoshita S."/>
            <person name="Watabe S."/>
        </authorList>
    </citation>
    <scope>NUCLEOTIDE SEQUENCE</scope>
    <source>
        <strain evidence="2">Ishikawa</strain>
    </source>
</reference>
<feature type="non-terminal residue" evidence="2">
    <location>
        <position position="87"/>
    </location>
</feature>
<proteinExistence type="evidence at transcript level"/>
<dbReference type="EMBL" id="AB491770">
    <property type="protein sequence ID" value="BAI40103.1"/>
    <property type="molecule type" value="mRNA"/>
</dbReference>
<feature type="transmembrane region" description="Helical" evidence="1">
    <location>
        <begin position="29"/>
        <end position="49"/>
    </location>
</feature>
<keyword evidence="1" id="KW-1133">Transmembrane helix</keyword>
<protein>
    <submittedName>
        <fullName evidence="2">Uncharacterized protein CHP</fullName>
    </submittedName>
</protein>
<keyword evidence="1" id="KW-0812">Transmembrane</keyword>
<accession>C8KHY1</accession>
<organism evidence="2">
    <name type="scientific">Brachionus plicatilis</name>
    <name type="common">Marine rotifer</name>
    <name type="synonym">Brachionus muelleri</name>
    <dbReference type="NCBI Taxonomy" id="10195"/>
    <lineage>
        <taxon>Eukaryota</taxon>
        <taxon>Metazoa</taxon>
        <taxon>Spiralia</taxon>
        <taxon>Gnathifera</taxon>
        <taxon>Rotifera</taxon>
        <taxon>Eurotatoria</taxon>
        <taxon>Monogononta</taxon>
        <taxon>Pseudotrocha</taxon>
        <taxon>Ploima</taxon>
        <taxon>Brachionidae</taxon>
        <taxon>Brachionus</taxon>
    </lineage>
</organism>
<keyword evidence="1" id="KW-0472">Membrane</keyword>
<sequence length="87" mass="10341">TFYITPKTLYQIYKLNYKTKNITSDIDKAFINACIIVFPFCPASCLFLFKQNSYREIQEFGLVEKYNNIKPENQLRKILKLPKYSIC</sequence>